<dbReference type="VEuPathDB" id="FungiDB:RhiirFUN_019209"/>
<protein>
    <submittedName>
        <fullName evidence="1">Uncharacterized protein</fullName>
    </submittedName>
</protein>
<organism evidence="1 2">
    <name type="scientific">Rhizophagus irregularis</name>
    <dbReference type="NCBI Taxonomy" id="588596"/>
    <lineage>
        <taxon>Eukaryota</taxon>
        <taxon>Fungi</taxon>
        <taxon>Fungi incertae sedis</taxon>
        <taxon>Mucoromycota</taxon>
        <taxon>Glomeromycotina</taxon>
        <taxon>Glomeromycetes</taxon>
        <taxon>Glomerales</taxon>
        <taxon>Glomeraceae</taxon>
        <taxon>Rhizophagus</taxon>
    </lineage>
</organism>
<evidence type="ECO:0000313" key="2">
    <source>
        <dbReference type="Proteomes" id="UP000232688"/>
    </source>
</evidence>
<name>A0A2I1FD95_9GLOM</name>
<sequence>MPKNNGNQSSDMLPIQSNKQVLQSVKDNQNELQLKRQRIITTEEKKQILSYLLQKETILTETEINEVLSKLLQEWNIH</sequence>
<proteinExistence type="predicted"/>
<dbReference type="EMBL" id="LLXH01001462">
    <property type="protein sequence ID" value="PKC58827.1"/>
    <property type="molecule type" value="Genomic_DNA"/>
</dbReference>
<dbReference type="VEuPathDB" id="FungiDB:RhiirA1_470396"/>
<accession>A0A2I1FD95</accession>
<dbReference type="Proteomes" id="UP000232688">
    <property type="component" value="Unassembled WGS sequence"/>
</dbReference>
<reference evidence="1 2" key="2">
    <citation type="submission" date="2017-10" db="EMBL/GenBank/DDBJ databases">
        <title>Genome analyses suggest a sexual origin of heterokaryosis in a supposedly ancient asexual fungus.</title>
        <authorList>
            <person name="Corradi N."/>
            <person name="Sedzielewska K."/>
            <person name="Noel J."/>
            <person name="Charron P."/>
            <person name="Farinelli L."/>
            <person name="Marton T."/>
            <person name="Kruger M."/>
            <person name="Pelin A."/>
            <person name="Brachmann A."/>
            <person name="Corradi N."/>
        </authorList>
    </citation>
    <scope>NUCLEOTIDE SEQUENCE [LARGE SCALE GENOMIC DNA]</scope>
    <source>
        <strain evidence="1 2">A1</strain>
    </source>
</reference>
<dbReference type="VEuPathDB" id="FungiDB:FUN_005278"/>
<dbReference type="AlphaFoldDB" id="A0A2I1FD95"/>
<gene>
    <name evidence="1" type="ORF">RhiirA1_470396</name>
</gene>
<comment type="caution">
    <text evidence="1">The sequence shown here is derived from an EMBL/GenBank/DDBJ whole genome shotgun (WGS) entry which is preliminary data.</text>
</comment>
<dbReference type="OrthoDB" id="2447547at2759"/>
<evidence type="ECO:0000313" key="1">
    <source>
        <dbReference type="EMBL" id="PKC58827.1"/>
    </source>
</evidence>
<reference evidence="1 2" key="1">
    <citation type="submission" date="2017-10" db="EMBL/GenBank/DDBJ databases">
        <title>Extensive intraspecific genome diversity in a model arbuscular mycorrhizal fungus.</title>
        <authorList>
            <person name="Chen E.C.H."/>
            <person name="Morin E."/>
            <person name="Baudet D."/>
            <person name="Noel J."/>
            <person name="Ndikumana S."/>
            <person name="Charron P."/>
            <person name="St-Onge C."/>
            <person name="Giorgi J."/>
            <person name="Grigoriev I.V."/>
            <person name="Roux C."/>
            <person name="Martin F.M."/>
            <person name="Corradi N."/>
        </authorList>
    </citation>
    <scope>NUCLEOTIDE SEQUENCE [LARGE SCALE GENOMIC DNA]</scope>
    <source>
        <strain evidence="1 2">A1</strain>
    </source>
</reference>